<evidence type="ECO:0000313" key="1">
    <source>
        <dbReference type="EMBL" id="PKI82026.1"/>
    </source>
</evidence>
<dbReference type="RefSeq" id="WP_101183477.1">
    <property type="nucleotide sequence ID" value="NZ_CP031218.1"/>
</dbReference>
<accession>A0A2N1J661</accession>
<reference evidence="1 2" key="1">
    <citation type="submission" date="2017-09" db="EMBL/GenBank/DDBJ databases">
        <title>Genomics of the genus Arcobacter.</title>
        <authorList>
            <person name="Perez-Cataluna A."/>
            <person name="Figueras M.J."/>
            <person name="Salas-Masso N."/>
        </authorList>
    </citation>
    <scope>NUCLEOTIDE SEQUENCE [LARGE SCALE GENOMIC DNA]</scope>
    <source>
        <strain evidence="1 2">DSM 18005</strain>
    </source>
</reference>
<dbReference type="SUPFAM" id="SSF46785">
    <property type="entry name" value="Winged helix' DNA-binding domain"/>
    <property type="match status" value="1"/>
</dbReference>
<proteinExistence type="predicted"/>
<dbReference type="InterPro" id="IPR051815">
    <property type="entry name" value="Molybdate_resp_trans_reg"/>
</dbReference>
<keyword evidence="2" id="KW-1185">Reference proteome</keyword>
<dbReference type="Gene3D" id="1.10.10.10">
    <property type="entry name" value="Winged helix-like DNA-binding domain superfamily/Winged helix DNA-binding domain"/>
    <property type="match status" value="1"/>
</dbReference>
<gene>
    <name evidence="1" type="ORF">CP960_01565</name>
</gene>
<evidence type="ECO:0008006" key="3">
    <source>
        <dbReference type="Google" id="ProtNLM"/>
    </source>
</evidence>
<dbReference type="PANTHER" id="PTHR30432">
    <property type="entry name" value="TRANSCRIPTIONAL REGULATOR MODE"/>
    <property type="match status" value="1"/>
</dbReference>
<dbReference type="KEGG" id="ahs:AHALO_1131"/>
<sequence>MENKYNIGGQIWVQKDGGNFMGPGRINLLEKLIENNNLKVAAKKANIEYEVALKNIVSINKIANEPLAIKDSSNEQLYTITSYGKKIIQTYKELKKEHEQFLEQINIKFEKKLLDSK</sequence>
<dbReference type="InterPro" id="IPR036388">
    <property type="entry name" value="WH-like_DNA-bd_sf"/>
</dbReference>
<dbReference type="PANTHER" id="PTHR30432:SF1">
    <property type="entry name" value="DNA-BINDING TRANSCRIPTIONAL DUAL REGULATOR MODE"/>
    <property type="match status" value="1"/>
</dbReference>
<dbReference type="AlphaFoldDB" id="A0A2N1J661"/>
<dbReference type="OrthoDB" id="9800709at2"/>
<dbReference type="InterPro" id="IPR036390">
    <property type="entry name" value="WH_DNA-bd_sf"/>
</dbReference>
<organism evidence="1 2">
    <name type="scientific">Malaciobacter halophilus</name>
    <dbReference type="NCBI Taxonomy" id="197482"/>
    <lineage>
        <taxon>Bacteria</taxon>
        <taxon>Pseudomonadati</taxon>
        <taxon>Campylobacterota</taxon>
        <taxon>Epsilonproteobacteria</taxon>
        <taxon>Campylobacterales</taxon>
        <taxon>Arcobacteraceae</taxon>
        <taxon>Malaciobacter</taxon>
    </lineage>
</organism>
<dbReference type="EMBL" id="NXIF01000006">
    <property type="protein sequence ID" value="PKI82026.1"/>
    <property type="molecule type" value="Genomic_DNA"/>
</dbReference>
<dbReference type="Proteomes" id="UP000233248">
    <property type="component" value="Unassembled WGS sequence"/>
</dbReference>
<evidence type="ECO:0000313" key="2">
    <source>
        <dbReference type="Proteomes" id="UP000233248"/>
    </source>
</evidence>
<protein>
    <recommendedName>
        <fullName evidence="3">ModE family transcriptional regulator</fullName>
    </recommendedName>
</protein>
<name>A0A2N1J661_9BACT</name>
<comment type="caution">
    <text evidence="1">The sequence shown here is derived from an EMBL/GenBank/DDBJ whole genome shotgun (WGS) entry which is preliminary data.</text>
</comment>